<evidence type="ECO:0000313" key="8">
    <source>
        <dbReference type="Proteomes" id="UP000294829"/>
    </source>
</evidence>
<dbReference type="Pfam" id="PF13700">
    <property type="entry name" value="DUF4158"/>
    <property type="match status" value="1"/>
</dbReference>
<dbReference type="InterPro" id="IPR025296">
    <property type="entry name" value="DUF4158"/>
</dbReference>
<evidence type="ECO:0000256" key="4">
    <source>
        <dbReference type="ARBA" id="ARBA00023172"/>
    </source>
</evidence>
<evidence type="ECO:0000256" key="2">
    <source>
        <dbReference type="ARBA" id="ARBA00022578"/>
    </source>
</evidence>
<dbReference type="GO" id="GO:0004803">
    <property type="term" value="F:transposase activity"/>
    <property type="evidence" value="ECO:0007669"/>
    <property type="project" value="InterPro"/>
</dbReference>
<dbReference type="Proteomes" id="UP000294829">
    <property type="component" value="Unassembled WGS sequence"/>
</dbReference>
<accession>A0A4R5VLN3</accession>
<dbReference type="Pfam" id="PF01526">
    <property type="entry name" value="DDE_Tnp_Tn3"/>
    <property type="match status" value="1"/>
</dbReference>
<dbReference type="GO" id="GO:0006313">
    <property type="term" value="P:DNA transposition"/>
    <property type="evidence" value="ECO:0007669"/>
    <property type="project" value="InterPro"/>
</dbReference>
<comment type="caution">
    <text evidence="7">The sequence shown here is derived from an EMBL/GenBank/DDBJ whole genome shotgun (WGS) entry which is preliminary data.</text>
</comment>
<dbReference type="OrthoDB" id="5292689at2"/>
<dbReference type="InterPro" id="IPR047653">
    <property type="entry name" value="Tn3-like_transpos"/>
</dbReference>
<evidence type="ECO:0000256" key="3">
    <source>
        <dbReference type="ARBA" id="ARBA00023125"/>
    </source>
</evidence>
<evidence type="ECO:0000313" key="7">
    <source>
        <dbReference type="EMBL" id="TDK58990.1"/>
    </source>
</evidence>
<sequence length="1023" mass="117958">MPRMTIFNALEQQAFESPPVFTHAERLNFFFAPLMFNDSMESMRTPTNKVCFILIAGYFKARRKFFSRQFHQADIEFVAGQIGLNHNEILLRSYSKETCSRQQRLILHHFGCSAFDAAAKAFATTEIALMVRVQFRPKLVLLEIIDLLITKKITLPSYALLAGLIVSAINHYQRKLSQIIDHCLTEKQRNKLDSLLERTTDKNTVDEIWRYPLTLLKKPFQSTQPSKIKINLTDLETLLSLYLDLKPVVDKLALRYECIRHYAQLVIKSQIPQVSRRAAKDRYLYLIAFIVYQTFKLHDTLIDTLLFSVQSAINIADKEHKESYYQDREQREQKFFSLADRLGKSITGTISEIKHIIADVNLNDSQKVIAIDTTLSAQPAKDGQVEQQIDSFKENMATIHRGQDYYALLEQRSLKLQNRTADIVRQVQFDPHCSKPALLEAILHYQQKNGTIDKHAPVAFLSAEEQVAVAGQENKFRISLYKVLLYIAVANAIKSGTLNLIHSEKYRSLDDYLIPKADWDANRETYLLRAKLEQFADCGATLQALNEALDAQYHETNTHFSEGDNSFLSLRANGSFHISTPKQDDVEALSLSEFFPEQKYISLIEALATVDQTTGFLDEFEHWQPKYQAEKPLKKIFFAGIIGYGCDIGHRKLAQISRQINENELDTTINWYFSLENIQNANDRILHFVDRMDLPNLYRQQPDMLHTSSDGQKFEVSVDSLNANHSFKYLGKDKGASIISFIDMRHLLWHSTVITASEREAAYVIDGLMHNDVIKSDIHSTDTHGFSEVIFCSTYLLGTQFAPRIRGIGRQRLYAFKNRQFYEEQGQTALLPHRAIRVVLIEPEWDEVLRFITTIKLKVATASQLFKRLNSYSKQHTLYRALKEFGKMPKSLFILKYVDDPAFRQSIEKQLNKVESSNKFSKAISFGHNHEFIQSEKEEQEIAEGCRRLIKNVITCWNYLFLTRMLDQQTDPARKEELIEAVRNGSVATWRHFNLHGEFDFSDEKMIDSVGLTNPKNPPTRKS</sequence>
<protein>
    <submittedName>
        <fullName evidence="7">Tn3 family transposase</fullName>
    </submittedName>
</protein>
<feature type="domain" description="Tn3 transposase DDE" evidence="5">
    <location>
        <begin position="606"/>
        <end position="999"/>
    </location>
</feature>
<comment type="similarity">
    <text evidence="1">Belongs to the transposase 7 family.</text>
</comment>
<evidence type="ECO:0000259" key="5">
    <source>
        <dbReference type="Pfam" id="PF01526"/>
    </source>
</evidence>
<keyword evidence="2" id="KW-0815">Transposition</keyword>
<dbReference type="InterPro" id="IPR002513">
    <property type="entry name" value="Tn3_Tnp_DDE_dom"/>
</dbReference>
<dbReference type="EMBL" id="SMYL01000029">
    <property type="protein sequence ID" value="TDK58990.1"/>
    <property type="molecule type" value="Genomic_DNA"/>
</dbReference>
<organism evidence="7 8">
    <name type="scientific">Sapientia aquatica</name>
    <dbReference type="NCBI Taxonomy" id="1549640"/>
    <lineage>
        <taxon>Bacteria</taxon>
        <taxon>Pseudomonadati</taxon>
        <taxon>Pseudomonadota</taxon>
        <taxon>Betaproteobacteria</taxon>
        <taxon>Burkholderiales</taxon>
        <taxon>Oxalobacteraceae</taxon>
        <taxon>Sapientia</taxon>
    </lineage>
</organism>
<keyword evidence="3" id="KW-0238">DNA-binding</keyword>
<gene>
    <name evidence="7" type="ORF">E2I14_19015</name>
</gene>
<evidence type="ECO:0000256" key="1">
    <source>
        <dbReference type="ARBA" id="ARBA00009402"/>
    </source>
</evidence>
<proteinExistence type="inferred from homology"/>
<name>A0A4R5VLN3_9BURK</name>
<keyword evidence="8" id="KW-1185">Reference proteome</keyword>
<evidence type="ECO:0000259" key="6">
    <source>
        <dbReference type="Pfam" id="PF13700"/>
    </source>
</evidence>
<keyword evidence="4" id="KW-0233">DNA recombination</keyword>
<feature type="domain" description="DUF4158" evidence="6">
    <location>
        <begin position="7"/>
        <end position="167"/>
    </location>
</feature>
<dbReference type="GO" id="GO:0003677">
    <property type="term" value="F:DNA binding"/>
    <property type="evidence" value="ECO:0007669"/>
    <property type="project" value="UniProtKB-KW"/>
</dbReference>
<dbReference type="AlphaFoldDB" id="A0A4R5VLN3"/>
<reference evidence="7 8" key="1">
    <citation type="submission" date="2019-03" db="EMBL/GenBank/DDBJ databases">
        <title>Sapientia aquatica gen. nov., sp. nov., isolated from a crater lake.</title>
        <authorList>
            <person name="Felfoldi T."/>
            <person name="Szabo A."/>
            <person name="Toth E."/>
            <person name="Schumann P."/>
            <person name="Keki Z."/>
            <person name="Marialigeti K."/>
            <person name="Mathe I."/>
        </authorList>
    </citation>
    <scope>NUCLEOTIDE SEQUENCE [LARGE SCALE GENOMIC DNA]</scope>
    <source>
        <strain evidence="7 8">SA-152</strain>
    </source>
</reference>
<dbReference type="NCBIfam" id="NF033527">
    <property type="entry name" value="transpos_Tn3"/>
    <property type="match status" value="1"/>
</dbReference>